<dbReference type="GO" id="GO:0007624">
    <property type="term" value="P:ultradian rhythm"/>
    <property type="evidence" value="ECO:0007669"/>
    <property type="project" value="InterPro"/>
</dbReference>
<dbReference type="Ensembl" id="ENSHHUT00000084610.1">
    <property type="protein sequence ID" value="ENSHHUP00000082012.1"/>
    <property type="gene ID" value="ENSHHUG00000047658.1"/>
</dbReference>
<dbReference type="AlphaFoldDB" id="A0A4W5R0B6"/>
<dbReference type="InterPro" id="IPR038876">
    <property type="entry name" value="ENOX"/>
</dbReference>
<reference evidence="2" key="1">
    <citation type="submission" date="2018-06" db="EMBL/GenBank/DDBJ databases">
        <title>Genome assembly of Danube salmon.</title>
        <authorList>
            <person name="Macqueen D.J."/>
            <person name="Gundappa M.K."/>
        </authorList>
    </citation>
    <scope>NUCLEOTIDE SEQUENCE [LARGE SCALE GENOMIC DNA]</scope>
</reference>
<reference evidence="1" key="3">
    <citation type="submission" date="2025-09" db="UniProtKB">
        <authorList>
            <consortium name="Ensembl"/>
        </authorList>
    </citation>
    <scope>IDENTIFICATION</scope>
</reference>
<evidence type="ECO:0000313" key="2">
    <source>
        <dbReference type="Proteomes" id="UP000314982"/>
    </source>
</evidence>
<dbReference type="GeneTree" id="ENSGT00390000006788"/>
<keyword evidence="2" id="KW-1185">Reference proteome</keyword>
<protein>
    <recommendedName>
        <fullName evidence="3">Ecto-NOX disulfide-thiol exchanger 2</fullName>
    </recommendedName>
</protein>
<proteinExistence type="predicted"/>
<dbReference type="GO" id="GO:0016491">
    <property type="term" value="F:oxidoreductase activity"/>
    <property type="evidence" value="ECO:0007669"/>
    <property type="project" value="InterPro"/>
</dbReference>
<dbReference type="PANTHER" id="PTHR16001:SF7">
    <property type="entry name" value="ECTO-NOX DISULFIDE-THIOL EXCHANGER 2"/>
    <property type="match status" value="1"/>
</dbReference>
<reference evidence="1" key="2">
    <citation type="submission" date="2025-08" db="UniProtKB">
        <authorList>
            <consortium name="Ensembl"/>
        </authorList>
    </citation>
    <scope>IDENTIFICATION</scope>
</reference>
<dbReference type="GO" id="GO:0009897">
    <property type="term" value="C:external side of plasma membrane"/>
    <property type="evidence" value="ECO:0007669"/>
    <property type="project" value="InterPro"/>
</dbReference>
<evidence type="ECO:0008006" key="3">
    <source>
        <dbReference type="Google" id="ProtNLM"/>
    </source>
</evidence>
<evidence type="ECO:0000313" key="1">
    <source>
        <dbReference type="Ensembl" id="ENSHHUP00000082012.1"/>
    </source>
</evidence>
<organism evidence="1 2">
    <name type="scientific">Hucho hucho</name>
    <name type="common">huchen</name>
    <dbReference type="NCBI Taxonomy" id="62062"/>
    <lineage>
        <taxon>Eukaryota</taxon>
        <taxon>Metazoa</taxon>
        <taxon>Chordata</taxon>
        <taxon>Craniata</taxon>
        <taxon>Vertebrata</taxon>
        <taxon>Euteleostomi</taxon>
        <taxon>Actinopterygii</taxon>
        <taxon>Neopterygii</taxon>
        <taxon>Teleostei</taxon>
        <taxon>Protacanthopterygii</taxon>
        <taxon>Salmoniformes</taxon>
        <taxon>Salmonidae</taxon>
        <taxon>Salmoninae</taxon>
        <taxon>Hucho</taxon>
    </lineage>
</organism>
<dbReference type="Proteomes" id="UP000314982">
    <property type="component" value="Unassembled WGS sequence"/>
</dbReference>
<name>A0A4W5R0B6_9TELE</name>
<dbReference type="PANTHER" id="PTHR16001">
    <property type="entry name" value="ECTO-NOX DISULFIDE-THIOL EXCHANGER"/>
    <property type="match status" value="1"/>
</dbReference>
<accession>A0A4W5R0B6</accession>
<sequence>MRLGSSTDKKDTGRLHVDFAQARDDLYEWECRQRLYAREERHRRRMEEDRFRHPSPPPIVHYSDHECSQLGDKIKDDTAFVEAVKVLLTWVERGEVNRRNANNFYSMIQSSNSHIRQLMSQKATHEKELEVAKDKFKTALSGILAQFEQIVSVFHAASKQKAWDHFSKAQRKNLDMWCKQAEVGPLLFLQLFTSSIHLVKYSLNVI</sequence>